<evidence type="ECO:0000313" key="2">
    <source>
        <dbReference type="EMBL" id="MFC4262706.1"/>
    </source>
</evidence>
<protein>
    <recommendedName>
        <fullName evidence="4">Outer membrane protein beta-barrel domain-containing protein</fullName>
    </recommendedName>
</protein>
<evidence type="ECO:0000313" key="3">
    <source>
        <dbReference type="Proteomes" id="UP001595907"/>
    </source>
</evidence>
<keyword evidence="3" id="KW-1185">Reference proteome</keyword>
<dbReference type="RefSeq" id="WP_379708413.1">
    <property type="nucleotide sequence ID" value="NZ_JBHSCZ010000002.1"/>
</dbReference>
<sequence>MKKICLIASLITVFALSSASVNAQYYFFDGDYYENPVLYEAGVSVNAMNSLTDLGGKKGIGEKFLKDLNLGYTSISGGIFFSVSYKNAVALRLEGTFGKVSSDDKILAGINDAAKNRFNRNLNFRSNISEVAALVEIHPMYIFVDWPAKETTPPRTSPYLLAGVGYFSFNPQTKIGNRTIDLQPLSTEGQGFAEYPNRPIYKLNQLNIPMGAGVKYELSPLVNLRAEVVYRKLFTDYLDDLSTTYIDPALFDKYLTPQKAANAKILYDRQIVKVAGINGKRGTEKNNDAYFTANLKISVIIGRERIRR</sequence>
<dbReference type="EMBL" id="JBHSCZ010000002">
    <property type="protein sequence ID" value="MFC4262706.1"/>
    <property type="molecule type" value="Genomic_DNA"/>
</dbReference>
<proteinExistence type="predicted"/>
<feature type="chain" id="PRO_5045259206" description="Outer membrane protein beta-barrel domain-containing protein" evidence="1">
    <location>
        <begin position="24"/>
        <end position="308"/>
    </location>
</feature>
<dbReference type="SUPFAM" id="SSF56925">
    <property type="entry name" value="OMPA-like"/>
    <property type="match status" value="1"/>
</dbReference>
<organism evidence="2 3">
    <name type="scientific">Ferruginibacter yonginensis</name>
    <dbReference type="NCBI Taxonomy" id="1310416"/>
    <lineage>
        <taxon>Bacteria</taxon>
        <taxon>Pseudomonadati</taxon>
        <taxon>Bacteroidota</taxon>
        <taxon>Chitinophagia</taxon>
        <taxon>Chitinophagales</taxon>
        <taxon>Chitinophagaceae</taxon>
        <taxon>Ferruginibacter</taxon>
    </lineage>
</organism>
<reference evidence="3" key="1">
    <citation type="journal article" date="2019" name="Int. J. Syst. Evol. Microbiol.">
        <title>The Global Catalogue of Microorganisms (GCM) 10K type strain sequencing project: providing services to taxonomists for standard genome sequencing and annotation.</title>
        <authorList>
            <consortium name="The Broad Institute Genomics Platform"/>
            <consortium name="The Broad Institute Genome Sequencing Center for Infectious Disease"/>
            <person name="Wu L."/>
            <person name="Ma J."/>
        </authorList>
    </citation>
    <scope>NUCLEOTIDE SEQUENCE [LARGE SCALE GENOMIC DNA]</scope>
    <source>
        <strain evidence="3">CECT 8289</strain>
    </source>
</reference>
<keyword evidence="1" id="KW-0732">Signal</keyword>
<dbReference type="InterPro" id="IPR011250">
    <property type="entry name" value="OMP/PagP_B-barrel"/>
</dbReference>
<accession>A0ABV8QS86</accession>
<dbReference type="Gene3D" id="2.40.160.20">
    <property type="match status" value="1"/>
</dbReference>
<gene>
    <name evidence="2" type="ORF">ACFOWM_07450</name>
</gene>
<feature type="signal peptide" evidence="1">
    <location>
        <begin position="1"/>
        <end position="23"/>
    </location>
</feature>
<name>A0ABV8QS86_9BACT</name>
<evidence type="ECO:0000256" key="1">
    <source>
        <dbReference type="SAM" id="SignalP"/>
    </source>
</evidence>
<dbReference type="Proteomes" id="UP001595907">
    <property type="component" value="Unassembled WGS sequence"/>
</dbReference>
<comment type="caution">
    <text evidence="2">The sequence shown here is derived from an EMBL/GenBank/DDBJ whole genome shotgun (WGS) entry which is preliminary data.</text>
</comment>
<evidence type="ECO:0008006" key="4">
    <source>
        <dbReference type="Google" id="ProtNLM"/>
    </source>
</evidence>